<dbReference type="Proteomes" id="UP000226420">
    <property type="component" value="Unassembled WGS sequence"/>
</dbReference>
<evidence type="ECO:0000256" key="1">
    <source>
        <dbReference type="ARBA" id="ARBA00004459"/>
    </source>
</evidence>
<dbReference type="InterPro" id="IPR032831">
    <property type="entry name" value="LptM_cons"/>
</dbReference>
<evidence type="ECO:0000256" key="9">
    <source>
        <dbReference type="SAM" id="MobiDB-lite"/>
    </source>
</evidence>
<evidence type="ECO:0000256" key="3">
    <source>
        <dbReference type="ARBA" id="ARBA00023136"/>
    </source>
</evidence>
<proteinExistence type="inferred from homology"/>
<feature type="region of interest" description="Disordered" evidence="9">
    <location>
        <begin position="34"/>
        <end position="69"/>
    </location>
</feature>
<keyword evidence="6 10" id="KW-0449">Lipoprotein</keyword>
<evidence type="ECO:0000256" key="8">
    <source>
        <dbReference type="ARBA" id="ARBA00049730"/>
    </source>
</evidence>
<dbReference type="EMBL" id="FOLW01000014">
    <property type="protein sequence ID" value="SFD34995.1"/>
    <property type="molecule type" value="Genomic_DNA"/>
</dbReference>
<dbReference type="PROSITE" id="PS51257">
    <property type="entry name" value="PROKAR_LIPOPROTEIN"/>
    <property type="match status" value="1"/>
</dbReference>
<protein>
    <recommendedName>
        <fullName evidence="8">LPS-assembly lipoprotein LptM</fullName>
    </recommendedName>
</protein>
<keyword evidence="5" id="KW-0998">Cell outer membrane</keyword>
<comment type="caution">
    <text evidence="10">The sequence shown here is derived from an EMBL/GenBank/DDBJ whole genome shotgun (WGS) entry which is preliminary data.</text>
</comment>
<gene>
    <name evidence="10" type="ORF">SAMN02745723_11449</name>
</gene>
<comment type="similarity">
    <text evidence="7">Belongs to the LptM family.</text>
</comment>
<evidence type="ECO:0000256" key="7">
    <source>
        <dbReference type="ARBA" id="ARBA00049647"/>
    </source>
</evidence>
<accession>A0AAJ5BIH1</accession>
<feature type="compositionally biased region" description="Basic and acidic residues" evidence="9">
    <location>
        <begin position="39"/>
        <end position="56"/>
    </location>
</feature>
<comment type="subcellular location">
    <subcellularLocation>
        <location evidence="1">Cell outer membrane</location>
        <topology evidence="1">Lipid-anchor</topology>
    </subcellularLocation>
</comment>
<organism evidence="10 11">
    <name type="scientific">Pragia fontium DSM 5563 = ATCC 49100</name>
    <dbReference type="NCBI Taxonomy" id="1122977"/>
    <lineage>
        <taxon>Bacteria</taxon>
        <taxon>Pseudomonadati</taxon>
        <taxon>Pseudomonadota</taxon>
        <taxon>Gammaproteobacteria</taxon>
        <taxon>Enterobacterales</taxon>
        <taxon>Budviciaceae</taxon>
        <taxon>Pragia</taxon>
    </lineage>
</organism>
<evidence type="ECO:0000256" key="6">
    <source>
        <dbReference type="ARBA" id="ARBA00023288"/>
    </source>
</evidence>
<feature type="compositionally biased region" description="Polar residues" evidence="9">
    <location>
        <begin position="57"/>
        <end position="69"/>
    </location>
</feature>
<reference evidence="10 11" key="1">
    <citation type="submission" date="2016-10" db="EMBL/GenBank/DDBJ databases">
        <authorList>
            <person name="Varghese N."/>
            <person name="Submissions S."/>
        </authorList>
    </citation>
    <scope>NUCLEOTIDE SEQUENCE [LARGE SCALE GENOMIC DNA]</scope>
    <source>
        <strain evidence="10 11">DSM 5563</strain>
    </source>
</reference>
<dbReference type="Pfam" id="PF13627">
    <property type="entry name" value="LptM_cons"/>
    <property type="match status" value="1"/>
</dbReference>
<dbReference type="AlphaFoldDB" id="A0AAJ5BIH1"/>
<evidence type="ECO:0000313" key="11">
    <source>
        <dbReference type="Proteomes" id="UP000226420"/>
    </source>
</evidence>
<keyword evidence="2" id="KW-0732">Signal</keyword>
<keyword evidence="4" id="KW-0564">Palmitate</keyword>
<evidence type="ECO:0000256" key="4">
    <source>
        <dbReference type="ARBA" id="ARBA00023139"/>
    </source>
</evidence>
<name>A0AAJ5BIH1_9GAMM</name>
<evidence type="ECO:0000256" key="5">
    <source>
        <dbReference type="ARBA" id="ARBA00023237"/>
    </source>
</evidence>
<dbReference type="NCBIfam" id="NF047847">
    <property type="entry name" value="SS_mature_LptM"/>
    <property type="match status" value="1"/>
</dbReference>
<sequence length="69" mass="7645">MNHRLISMNTLFRCSLVVLTTFWLAGCGLKGPLYMPSDEPPKKESPLKAEQPKPEQTENNTQVGNASAK</sequence>
<dbReference type="GO" id="GO:0009279">
    <property type="term" value="C:cell outer membrane"/>
    <property type="evidence" value="ECO:0007669"/>
    <property type="project" value="UniProtKB-SubCell"/>
</dbReference>
<evidence type="ECO:0000256" key="2">
    <source>
        <dbReference type="ARBA" id="ARBA00022729"/>
    </source>
</evidence>
<evidence type="ECO:0000313" key="10">
    <source>
        <dbReference type="EMBL" id="SFD34995.1"/>
    </source>
</evidence>
<keyword evidence="3" id="KW-0472">Membrane</keyword>